<proteinExistence type="predicted"/>
<evidence type="ECO:0000313" key="1">
    <source>
        <dbReference type="EMBL" id="TXG54027.1"/>
    </source>
</evidence>
<dbReference type="EMBL" id="VAHF01000009">
    <property type="protein sequence ID" value="TXG54027.1"/>
    <property type="molecule type" value="Genomic_DNA"/>
</dbReference>
<gene>
    <name evidence="1" type="ORF">EZV62_019283</name>
</gene>
<sequence length="164" mass="18420">MVFCGIFDGHGPWGHVVAKRVRESLPSSLLCNWQEALTSTISVSMDVDVGVDRNVDIWRQSCLKTYAAIDHELKQHTKIDSFRSGTPLSDPTLYRTIVGSLVYLTITHLDIAYAVHIVDSLISWKSKKETVVSRSSTEVEYRARASTTIEIVWLHWLLADMAAS</sequence>
<evidence type="ECO:0000313" key="2">
    <source>
        <dbReference type="Proteomes" id="UP000323000"/>
    </source>
</evidence>
<organism evidence="1 2">
    <name type="scientific">Acer yangbiense</name>
    <dbReference type="NCBI Taxonomy" id="1000413"/>
    <lineage>
        <taxon>Eukaryota</taxon>
        <taxon>Viridiplantae</taxon>
        <taxon>Streptophyta</taxon>
        <taxon>Embryophyta</taxon>
        <taxon>Tracheophyta</taxon>
        <taxon>Spermatophyta</taxon>
        <taxon>Magnoliopsida</taxon>
        <taxon>eudicotyledons</taxon>
        <taxon>Gunneridae</taxon>
        <taxon>Pentapetalae</taxon>
        <taxon>rosids</taxon>
        <taxon>malvids</taxon>
        <taxon>Sapindales</taxon>
        <taxon>Sapindaceae</taxon>
        <taxon>Hippocastanoideae</taxon>
        <taxon>Acereae</taxon>
        <taxon>Acer</taxon>
    </lineage>
</organism>
<accession>A0A5C7HAX3</accession>
<dbReference type="Gene3D" id="3.60.40.10">
    <property type="entry name" value="PPM-type phosphatase domain"/>
    <property type="match status" value="1"/>
</dbReference>
<keyword evidence="2" id="KW-1185">Reference proteome</keyword>
<dbReference type="AlphaFoldDB" id="A0A5C7HAX3"/>
<name>A0A5C7HAX3_9ROSI</name>
<dbReference type="InterPro" id="IPR036457">
    <property type="entry name" value="PPM-type-like_dom_sf"/>
</dbReference>
<comment type="caution">
    <text evidence="1">The sequence shown here is derived from an EMBL/GenBank/DDBJ whole genome shotgun (WGS) entry which is preliminary data.</text>
</comment>
<dbReference type="PANTHER" id="PTHR11439">
    <property type="entry name" value="GAG-POL-RELATED RETROTRANSPOSON"/>
    <property type="match status" value="1"/>
</dbReference>
<dbReference type="Proteomes" id="UP000323000">
    <property type="component" value="Chromosome 9"/>
</dbReference>
<evidence type="ECO:0008006" key="3">
    <source>
        <dbReference type="Google" id="ProtNLM"/>
    </source>
</evidence>
<dbReference type="OrthoDB" id="10264738at2759"/>
<protein>
    <recommendedName>
        <fullName evidence="3">PPM-type phosphatase domain-containing protein</fullName>
    </recommendedName>
</protein>
<dbReference type="PANTHER" id="PTHR11439:SF461">
    <property type="entry name" value="OS10G0432200 PROTEIN"/>
    <property type="match status" value="1"/>
</dbReference>
<reference evidence="2" key="1">
    <citation type="journal article" date="2019" name="Gigascience">
        <title>De novo genome assembly of the endangered Acer yangbiense, a plant species with extremely small populations endemic to Yunnan Province, China.</title>
        <authorList>
            <person name="Yang J."/>
            <person name="Wariss H.M."/>
            <person name="Tao L."/>
            <person name="Zhang R."/>
            <person name="Yun Q."/>
            <person name="Hollingsworth P."/>
            <person name="Dao Z."/>
            <person name="Luo G."/>
            <person name="Guo H."/>
            <person name="Ma Y."/>
            <person name="Sun W."/>
        </authorList>
    </citation>
    <scope>NUCLEOTIDE SEQUENCE [LARGE SCALE GENOMIC DNA]</scope>
    <source>
        <strain evidence="2">cv. Malutang</strain>
    </source>
</reference>
<dbReference type="SUPFAM" id="SSF81606">
    <property type="entry name" value="PP2C-like"/>
    <property type="match status" value="1"/>
</dbReference>